<dbReference type="PROSITE" id="PS50887">
    <property type="entry name" value="GGDEF"/>
    <property type="match status" value="1"/>
</dbReference>
<dbReference type="FunFam" id="3.30.70.270:FF:000001">
    <property type="entry name" value="Diguanylate cyclase domain protein"/>
    <property type="match status" value="1"/>
</dbReference>
<dbReference type="SMART" id="SM00267">
    <property type="entry name" value="GGDEF"/>
    <property type="match status" value="1"/>
</dbReference>
<dbReference type="InterPro" id="IPR029787">
    <property type="entry name" value="Nucleotide_cyclase"/>
</dbReference>
<dbReference type="eggNOG" id="COG5001">
    <property type="taxonomic scope" value="Bacteria"/>
</dbReference>
<dbReference type="OrthoDB" id="9813903at2"/>
<dbReference type="Pfam" id="PF00990">
    <property type="entry name" value="GGDEF"/>
    <property type="match status" value="1"/>
</dbReference>
<dbReference type="eggNOG" id="COG2203">
    <property type="taxonomic scope" value="Bacteria"/>
</dbReference>
<dbReference type="Gene3D" id="3.30.70.270">
    <property type="match status" value="1"/>
</dbReference>
<dbReference type="InterPro" id="IPR001633">
    <property type="entry name" value="EAL_dom"/>
</dbReference>
<dbReference type="RefSeq" id="WP_013178012.1">
    <property type="nucleotide sequence ID" value="NC_014221.1"/>
</dbReference>
<accession>D7CXP2</accession>
<dbReference type="InterPro" id="IPR052155">
    <property type="entry name" value="Biofilm_reg_signaling"/>
</dbReference>
<dbReference type="AlphaFoldDB" id="D7CXP2"/>
<dbReference type="Pfam" id="PF01590">
    <property type="entry name" value="GAF"/>
    <property type="match status" value="1"/>
</dbReference>
<proteinExistence type="predicted"/>
<evidence type="ECO:0000313" key="5">
    <source>
        <dbReference type="Proteomes" id="UP000000379"/>
    </source>
</evidence>
<dbReference type="PROSITE" id="PS50883">
    <property type="entry name" value="EAL"/>
    <property type="match status" value="1"/>
</dbReference>
<dbReference type="EMBL" id="CP002049">
    <property type="protein sequence ID" value="ADI14644.1"/>
    <property type="molecule type" value="Genomic_DNA"/>
</dbReference>
<feature type="domain" description="GGDEF" evidence="3">
    <location>
        <begin position="365"/>
        <end position="497"/>
    </location>
</feature>
<evidence type="ECO:0000313" key="4">
    <source>
        <dbReference type="EMBL" id="ADI14644.1"/>
    </source>
</evidence>
<sequence>MPRPAAAPERARLAALARLRAAGGVPVGLYKPLLALGAHALGTPIAAVGLVDAAQVAFPVALGLPAGFTAPRLDAFLHPAPLVVGDVSSSPDWAASPLVGALGVRFYAGAPLRTPAGQLVGALSLMDRAPRDASDLGGDLFALLEALAAAATAALERPGPKRRARPANPPRAEVLELIARGAPLPAVLLHLTRALEAAQPGLWASVSRLEGGRLLLEVAPSLPNTLARALEALPITPRVGALAAAARGERVLTADVRSDPLWHPFRFAALQHGLHAVCADPIVSDEGEVLGTFHLYSREVAGITEERLRDLREAAQLASLALTRERLQQRLQHQARHDPLTGLPNRALMHERLEQTLAHAQRTSGVVAALLLDLDDFKRVNDALGHATGDRLLQEVARRLRAAVRALDTVARLGGDEFVIIAPLAAAEDAPACAQRVLEALRPPFKVQEHTFEMRASVGVSLYPCDAQDAETLLRAADSALYAAKGDARASFHRYQQAMTETLETRLTLEVALREALAVGALELFAQPRFALRTGAVAAFEALVRWPHPERGLLLPGCFLEVAERGGLMASLDAWVFEQALVHLSRWQRLGLPYRLSCNLSAASFRRGDVAAGLGELAGRYGVDPARLELEVTEDLLMHDLDRAAQQLRQLKAQLPGLRVALDDFGRGYSSLAYLRHLPLDTLKIDRAFVADLAAPNLAAPRVREGAPRTQRTALAVIRAVVALGHELGLSVVAEGVESAAQLGMLTALGVDEVQGFFVGSPAPLREVAGAGAAPVPDA</sequence>
<organism evidence="4 5">
    <name type="scientific">Truepera radiovictrix (strain DSM 17093 / CIP 108686 / LMG 22925 / RQ-24)</name>
    <dbReference type="NCBI Taxonomy" id="649638"/>
    <lineage>
        <taxon>Bacteria</taxon>
        <taxon>Thermotogati</taxon>
        <taxon>Deinococcota</taxon>
        <taxon>Deinococci</taxon>
        <taxon>Trueperales</taxon>
        <taxon>Trueperaceae</taxon>
        <taxon>Truepera</taxon>
    </lineage>
</organism>
<feature type="domain" description="EAL" evidence="2">
    <location>
        <begin position="506"/>
        <end position="776"/>
    </location>
</feature>
<dbReference type="Gene3D" id="3.30.450.40">
    <property type="match status" value="2"/>
</dbReference>
<reference evidence="4 5" key="2">
    <citation type="journal article" date="2011" name="Stand. Genomic Sci.">
        <title>Complete genome sequence of Truepera radiovictrix type strain (RQ-24).</title>
        <authorList>
            <person name="Ivanova N."/>
            <person name="Rohde C."/>
            <person name="Munk C."/>
            <person name="Nolan M."/>
            <person name="Lucas S."/>
            <person name="Del Rio T.G."/>
            <person name="Tice H."/>
            <person name="Deshpande S."/>
            <person name="Cheng J.F."/>
            <person name="Tapia R."/>
            <person name="Han C."/>
            <person name="Goodwin L."/>
            <person name="Pitluck S."/>
            <person name="Liolios K."/>
            <person name="Mavromatis K."/>
            <person name="Mikhailova N."/>
            <person name="Pati A."/>
            <person name="Chen A."/>
            <person name="Palaniappan K."/>
            <person name="Land M."/>
            <person name="Hauser L."/>
            <person name="Chang Y.J."/>
            <person name="Jeffries C.D."/>
            <person name="Brambilla E."/>
            <person name="Rohde M."/>
            <person name="Goker M."/>
            <person name="Tindall B.J."/>
            <person name="Woyke T."/>
            <person name="Bristow J."/>
            <person name="Eisen J.A."/>
            <person name="Markowitz V."/>
            <person name="Hugenholtz P."/>
            <person name="Kyrpides N.C."/>
            <person name="Klenk H.P."/>
            <person name="Lapidus A."/>
        </authorList>
    </citation>
    <scope>NUCLEOTIDE SEQUENCE [LARGE SCALE GENOMIC DNA]</scope>
    <source>
        <strain evidence="5">DSM 17093 / CIP 108686 / LMG 22925 / RQ-24</strain>
    </source>
</reference>
<evidence type="ECO:0000259" key="3">
    <source>
        <dbReference type="PROSITE" id="PS50887"/>
    </source>
</evidence>
<dbReference type="KEGG" id="tra:Trad_1524"/>
<dbReference type="Pfam" id="PF00563">
    <property type="entry name" value="EAL"/>
    <property type="match status" value="1"/>
</dbReference>
<dbReference type="SUPFAM" id="SSF55781">
    <property type="entry name" value="GAF domain-like"/>
    <property type="match status" value="2"/>
</dbReference>
<keyword evidence="1" id="KW-0175">Coiled coil</keyword>
<name>D7CXP2_TRURR</name>
<dbReference type="InterPro" id="IPR043128">
    <property type="entry name" value="Rev_trsase/Diguanyl_cyclase"/>
</dbReference>
<dbReference type="InterPro" id="IPR000160">
    <property type="entry name" value="GGDEF_dom"/>
</dbReference>
<dbReference type="STRING" id="649638.Trad_1524"/>
<dbReference type="PANTHER" id="PTHR44757:SF2">
    <property type="entry name" value="BIOFILM ARCHITECTURE MAINTENANCE PROTEIN MBAA"/>
    <property type="match status" value="1"/>
</dbReference>
<evidence type="ECO:0000259" key="2">
    <source>
        <dbReference type="PROSITE" id="PS50883"/>
    </source>
</evidence>
<dbReference type="Proteomes" id="UP000000379">
    <property type="component" value="Chromosome"/>
</dbReference>
<protein>
    <submittedName>
        <fullName evidence="4">Diguanylate cyclase/phosphodiesterase with GAF sensor</fullName>
    </submittedName>
</protein>
<dbReference type="CDD" id="cd01949">
    <property type="entry name" value="GGDEF"/>
    <property type="match status" value="1"/>
</dbReference>
<keyword evidence="5" id="KW-1185">Reference proteome</keyword>
<dbReference type="NCBIfam" id="TIGR00254">
    <property type="entry name" value="GGDEF"/>
    <property type="match status" value="1"/>
</dbReference>
<dbReference type="InterPro" id="IPR035919">
    <property type="entry name" value="EAL_sf"/>
</dbReference>
<dbReference type="SMART" id="SM00052">
    <property type="entry name" value="EAL"/>
    <property type="match status" value="1"/>
</dbReference>
<dbReference type="CDD" id="cd01948">
    <property type="entry name" value="EAL"/>
    <property type="match status" value="1"/>
</dbReference>
<feature type="coiled-coil region" evidence="1">
    <location>
        <begin position="634"/>
        <end position="661"/>
    </location>
</feature>
<dbReference type="InterPro" id="IPR029016">
    <property type="entry name" value="GAF-like_dom_sf"/>
</dbReference>
<dbReference type="HOGENOM" id="CLU_000445_70_34_0"/>
<dbReference type="Gene3D" id="3.20.20.450">
    <property type="entry name" value="EAL domain"/>
    <property type="match status" value="1"/>
</dbReference>
<dbReference type="InterPro" id="IPR003018">
    <property type="entry name" value="GAF"/>
</dbReference>
<dbReference type="SUPFAM" id="SSF55073">
    <property type="entry name" value="Nucleotide cyclase"/>
    <property type="match status" value="1"/>
</dbReference>
<dbReference type="PANTHER" id="PTHR44757">
    <property type="entry name" value="DIGUANYLATE CYCLASE DGCP"/>
    <property type="match status" value="1"/>
</dbReference>
<evidence type="ECO:0000256" key="1">
    <source>
        <dbReference type="SAM" id="Coils"/>
    </source>
</evidence>
<reference evidence="5" key="1">
    <citation type="submission" date="2010-05" db="EMBL/GenBank/DDBJ databases">
        <title>The complete genome of Truepera radiovictris DSM 17093.</title>
        <authorList>
            <consortium name="US DOE Joint Genome Institute (JGI-PGF)"/>
            <person name="Lucas S."/>
            <person name="Copeland A."/>
            <person name="Lapidus A."/>
            <person name="Glavina del Rio T."/>
            <person name="Dalin E."/>
            <person name="Tice H."/>
            <person name="Bruce D."/>
            <person name="Goodwin L."/>
            <person name="Pitluck S."/>
            <person name="Kyrpides N."/>
            <person name="Mavromatis K."/>
            <person name="Ovchinnikova G."/>
            <person name="Munk A.C."/>
            <person name="Detter J.C."/>
            <person name="Han C."/>
            <person name="Tapia R."/>
            <person name="Land M."/>
            <person name="Hauser L."/>
            <person name="Markowitz V."/>
            <person name="Cheng J.-F."/>
            <person name="Hugenholtz P."/>
            <person name="Woyke T."/>
            <person name="Wu D."/>
            <person name="Tindall B."/>
            <person name="Pomrenke H.G."/>
            <person name="Brambilla E."/>
            <person name="Klenk H.-P."/>
            <person name="Eisen J.A."/>
        </authorList>
    </citation>
    <scope>NUCLEOTIDE SEQUENCE [LARGE SCALE GENOMIC DNA]</scope>
    <source>
        <strain evidence="5">DSM 17093 / CIP 108686 / LMG 22925 / RQ-24</strain>
    </source>
</reference>
<dbReference type="SUPFAM" id="SSF141868">
    <property type="entry name" value="EAL domain-like"/>
    <property type="match status" value="1"/>
</dbReference>
<gene>
    <name evidence="4" type="ordered locus">Trad_1524</name>
</gene>
<dbReference type="SMART" id="SM00065">
    <property type="entry name" value="GAF"/>
    <property type="match status" value="2"/>
</dbReference>
<dbReference type="Pfam" id="PF13185">
    <property type="entry name" value="GAF_2"/>
    <property type="match status" value="1"/>
</dbReference>